<evidence type="ECO:0000313" key="2">
    <source>
        <dbReference type="EMBL" id="SVB28616.1"/>
    </source>
</evidence>
<dbReference type="InterPro" id="IPR009014">
    <property type="entry name" value="Transketo_C/PFOR_II"/>
</dbReference>
<reference evidence="2" key="1">
    <citation type="submission" date="2018-05" db="EMBL/GenBank/DDBJ databases">
        <authorList>
            <person name="Lanie J.A."/>
            <person name="Ng W.-L."/>
            <person name="Kazmierczak K.M."/>
            <person name="Andrzejewski T.M."/>
            <person name="Davidsen T.M."/>
            <person name="Wayne K.J."/>
            <person name="Tettelin H."/>
            <person name="Glass J.I."/>
            <person name="Rusch D."/>
            <person name="Podicherti R."/>
            <person name="Tsui H.-C.T."/>
            <person name="Winkler M.E."/>
        </authorList>
    </citation>
    <scope>NUCLEOTIDE SEQUENCE</scope>
</reference>
<dbReference type="CDD" id="cd07034">
    <property type="entry name" value="TPP_PYR_PFOR_IOR-alpha_like"/>
    <property type="match status" value="1"/>
</dbReference>
<dbReference type="InterPro" id="IPR029061">
    <property type="entry name" value="THDP-binding"/>
</dbReference>
<evidence type="ECO:0000256" key="1">
    <source>
        <dbReference type="ARBA" id="ARBA00023002"/>
    </source>
</evidence>
<feature type="non-terminal residue" evidence="2">
    <location>
        <position position="422"/>
    </location>
</feature>
<name>A0A382CR35_9ZZZZ</name>
<protein>
    <recommendedName>
        <fullName evidence="3">Pyruvate flavodoxin/ferredoxin oxidoreductase pyrimidine binding domain-containing protein</fullName>
    </recommendedName>
</protein>
<dbReference type="AlphaFoldDB" id="A0A382CR35"/>
<dbReference type="InterPro" id="IPR002880">
    <property type="entry name" value="Pyrv_Fd/Flavodoxin_OxRdtase_N"/>
</dbReference>
<dbReference type="GO" id="GO:0016491">
    <property type="term" value="F:oxidoreductase activity"/>
    <property type="evidence" value="ECO:0007669"/>
    <property type="project" value="UniProtKB-KW"/>
</dbReference>
<keyword evidence="1" id="KW-0560">Oxidoreductase</keyword>
<sequence length="422" mass="46406">MMQLRNIAIDDKYTREDGQIFVTGTQALVRLAMLQSQRDQRAGLNTAGFVTGYRGSPLGGLDQQLYAAQEHLDRHGIRFQPAVNEDLGATAVWGTQQSGINADSRYDGVFAMWYAKGPGVDRSGDPIRHGNLAGSSQNGGVLLLLGDDHTCESSTTAHQSEYSLVNTMVPILNPAGVQDILDFGLYGWALSRFSGCWVGLKCVHDTVEASASVSISSQNRQLMLPHDFTMPEGGLNIRWPDSFQAQEERLQQYKLNAVAAYSRANPIDRQVLGSEQAHTGLVTTGKSYLDVRRALLELGIDEQRAQSLGLKVYKVGMVWPLESQGLKQFAQGLKRLIVVEEKRGLMEQQIKEILYASTNRPEVIGKFDENGDSLFRASGRLEAIDIALAVGDRLVLATGEDELALRLKQLRSRKEAAVFEAP</sequence>
<dbReference type="EMBL" id="UINC01035734">
    <property type="protein sequence ID" value="SVB28616.1"/>
    <property type="molecule type" value="Genomic_DNA"/>
</dbReference>
<accession>A0A382CR35</accession>
<proteinExistence type="predicted"/>
<dbReference type="Gene3D" id="3.40.50.920">
    <property type="match status" value="1"/>
</dbReference>
<dbReference type="SUPFAM" id="SSF52518">
    <property type="entry name" value="Thiamin diphosphate-binding fold (THDP-binding)"/>
    <property type="match status" value="1"/>
</dbReference>
<dbReference type="Gene3D" id="3.40.50.970">
    <property type="match status" value="1"/>
</dbReference>
<evidence type="ECO:0008006" key="3">
    <source>
        <dbReference type="Google" id="ProtNLM"/>
    </source>
</evidence>
<organism evidence="2">
    <name type="scientific">marine metagenome</name>
    <dbReference type="NCBI Taxonomy" id="408172"/>
    <lineage>
        <taxon>unclassified sequences</taxon>
        <taxon>metagenomes</taxon>
        <taxon>ecological metagenomes</taxon>
    </lineage>
</organism>
<dbReference type="SUPFAM" id="SSF52922">
    <property type="entry name" value="TK C-terminal domain-like"/>
    <property type="match status" value="1"/>
</dbReference>
<gene>
    <name evidence="2" type="ORF">METZ01_LOCUS181470</name>
</gene>